<dbReference type="InterPro" id="IPR038192">
    <property type="entry name" value="CSTF_C_sf"/>
</dbReference>
<name>A0AAD7XKF4_9STRA</name>
<dbReference type="Pfam" id="PF00076">
    <property type="entry name" value="RRM_1"/>
    <property type="match status" value="1"/>
</dbReference>
<dbReference type="InterPro" id="IPR012677">
    <property type="entry name" value="Nucleotide-bd_a/b_plait_sf"/>
</dbReference>
<dbReference type="PANTHER" id="PTHR45735:SF2">
    <property type="entry name" value="CLEAVAGE STIMULATION FACTOR SUBUNIT 2"/>
    <property type="match status" value="1"/>
</dbReference>
<evidence type="ECO:0000256" key="3">
    <source>
        <dbReference type="PROSITE-ProRule" id="PRU00176"/>
    </source>
</evidence>
<dbReference type="SUPFAM" id="SSF54928">
    <property type="entry name" value="RNA-binding domain, RBD"/>
    <property type="match status" value="1"/>
</dbReference>
<evidence type="ECO:0000259" key="5">
    <source>
        <dbReference type="PROSITE" id="PS50102"/>
    </source>
</evidence>
<sequence>MKRDVGGNPRGGGHGRNDVFVGNIAFGTSEEDLKRIFSEVGRVVAVRLATHAESGKSRGYCFVEYEDAATALSAIRNLNNREINGRPLRVNFSNNSNLVDYAQSVGDSGPATKPERTAQSVVESMSKREVWEVVKDAKDVADADRARLRRLLEENSALVDGLVHAMLVLGMIKEPPPEARPLEPAPAPSRFTPPPRPYTHPPQQFAPRSGAPPPRGGVPGPPHFSQPQPARPPPAYADPRGPPRGFYQPGPSQQQPQVPPPELVKEALALSPQQLAQLPPDRRAKIEMLRDKFSRGEFVSEENFSSVFFLLLCGHTPPSCAAPPYGGGGGGGGMPPQQQPPRPGPPTRPPRGIDLL</sequence>
<feature type="compositionally biased region" description="Pro residues" evidence="4">
    <location>
        <begin position="337"/>
        <end position="349"/>
    </location>
</feature>
<keyword evidence="2" id="KW-0539">Nucleus</keyword>
<feature type="region of interest" description="Disordered" evidence="4">
    <location>
        <begin position="178"/>
        <end position="262"/>
    </location>
</feature>
<dbReference type="Gene3D" id="1.10.20.70">
    <property type="entry name" value="Transcription termination and cleavage factor, C-terminal domain"/>
    <property type="match status" value="1"/>
</dbReference>
<feature type="compositionally biased region" description="Gly residues" evidence="4">
    <location>
        <begin position="325"/>
        <end position="334"/>
    </location>
</feature>
<evidence type="ECO:0000256" key="4">
    <source>
        <dbReference type="SAM" id="MobiDB-lite"/>
    </source>
</evidence>
<organism evidence="6 7">
    <name type="scientific">Chrysophaeum taylorii</name>
    <dbReference type="NCBI Taxonomy" id="2483200"/>
    <lineage>
        <taxon>Eukaryota</taxon>
        <taxon>Sar</taxon>
        <taxon>Stramenopiles</taxon>
        <taxon>Ochrophyta</taxon>
        <taxon>Pelagophyceae</taxon>
        <taxon>Pelagomonadales</taxon>
        <taxon>Pelagomonadaceae</taxon>
        <taxon>Chrysophaeum</taxon>
    </lineage>
</organism>
<dbReference type="Proteomes" id="UP001230188">
    <property type="component" value="Unassembled WGS sequence"/>
</dbReference>
<feature type="compositionally biased region" description="Pro residues" evidence="4">
    <location>
        <begin position="210"/>
        <end position="242"/>
    </location>
</feature>
<dbReference type="PRINTS" id="PR01217">
    <property type="entry name" value="PRICHEXTENSN"/>
</dbReference>
<evidence type="ECO:0000256" key="1">
    <source>
        <dbReference type="ARBA" id="ARBA00004123"/>
    </source>
</evidence>
<dbReference type="GO" id="GO:0031124">
    <property type="term" value="P:mRNA 3'-end processing"/>
    <property type="evidence" value="ECO:0007669"/>
    <property type="project" value="InterPro"/>
</dbReference>
<keyword evidence="3" id="KW-0694">RNA-binding</keyword>
<evidence type="ECO:0000313" key="6">
    <source>
        <dbReference type="EMBL" id="KAJ8601409.1"/>
    </source>
</evidence>
<protein>
    <recommendedName>
        <fullName evidence="5">RRM domain-containing protein</fullName>
    </recommendedName>
</protein>
<dbReference type="Pfam" id="PF14304">
    <property type="entry name" value="CSTF_C"/>
    <property type="match status" value="1"/>
</dbReference>
<dbReference type="InterPro" id="IPR035979">
    <property type="entry name" value="RBD_domain_sf"/>
</dbReference>
<proteinExistence type="predicted"/>
<comment type="subcellular location">
    <subcellularLocation>
        <location evidence="1">Nucleus</location>
    </subcellularLocation>
</comment>
<dbReference type="GO" id="GO:0005847">
    <property type="term" value="C:mRNA cleavage and polyadenylation specificity factor complex"/>
    <property type="evidence" value="ECO:0007669"/>
    <property type="project" value="TreeGrafter"/>
</dbReference>
<evidence type="ECO:0000313" key="7">
    <source>
        <dbReference type="Proteomes" id="UP001230188"/>
    </source>
</evidence>
<feature type="compositionally biased region" description="Pro residues" evidence="4">
    <location>
        <begin position="183"/>
        <end position="200"/>
    </location>
</feature>
<accession>A0AAD7XKF4</accession>
<feature type="domain" description="RRM" evidence="5">
    <location>
        <begin position="17"/>
        <end position="95"/>
    </location>
</feature>
<dbReference type="SMART" id="SM00360">
    <property type="entry name" value="RRM"/>
    <property type="match status" value="1"/>
</dbReference>
<evidence type="ECO:0000256" key="2">
    <source>
        <dbReference type="ARBA" id="ARBA00023242"/>
    </source>
</evidence>
<reference evidence="6" key="1">
    <citation type="submission" date="2023-01" db="EMBL/GenBank/DDBJ databases">
        <title>Metagenome sequencing of chrysophaentin producing Chrysophaeum taylorii.</title>
        <authorList>
            <person name="Davison J."/>
            <person name="Bewley C."/>
        </authorList>
    </citation>
    <scope>NUCLEOTIDE SEQUENCE</scope>
    <source>
        <strain evidence="6">NIES-1699</strain>
    </source>
</reference>
<dbReference type="GO" id="GO:0003729">
    <property type="term" value="F:mRNA binding"/>
    <property type="evidence" value="ECO:0007669"/>
    <property type="project" value="TreeGrafter"/>
</dbReference>
<dbReference type="PANTHER" id="PTHR45735">
    <property type="entry name" value="CLEAVAGE STIMULATION FACTOR SUBUNIT 2"/>
    <property type="match status" value="1"/>
</dbReference>
<comment type="caution">
    <text evidence="6">The sequence shown here is derived from an EMBL/GenBank/DDBJ whole genome shotgun (WGS) entry which is preliminary data.</text>
</comment>
<dbReference type="Gene3D" id="3.30.70.330">
    <property type="match status" value="1"/>
</dbReference>
<dbReference type="PROSITE" id="PS50102">
    <property type="entry name" value="RRM"/>
    <property type="match status" value="1"/>
</dbReference>
<dbReference type="InterPro" id="IPR025742">
    <property type="entry name" value="CSTF2_hinge"/>
</dbReference>
<keyword evidence="7" id="KW-1185">Reference proteome</keyword>
<gene>
    <name evidence="6" type="ORF">CTAYLR_005038</name>
</gene>
<feature type="region of interest" description="Disordered" evidence="4">
    <location>
        <begin position="319"/>
        <end position="356"/>
    </location>
</feature>
<dbReference type="EMBL" id="JAQMWT010000435">
    <property type="protein sequence ID" value="KAJ8601409.1"/>
    <property type="molecule type" value="Genomic_DNA"/>
</dbReference>
<dbReference type="InterPro" id="IPR000504">
    <property type="entry name" value="RRM_dom"/>
</dbReference>
<dbReference type="InterPro" id="IPR026896">
    <property type="entry name" value="CSTF_C"/>
</dbReference>
<dbReference type="Pfam" id="PF14327">
    <property type="entry name" value="CSTF2_hinge"/>
    <property type="match status" value="1"/>
</dbReference>
<dbReference type="AlphaFoldDB" id="A0AAD7XKF4"/>